<dbReference type="AlphaFoldDB" id="A0A1G8RUK7"/>
<feature type="domain" description="Ricin B lectin" evidence="2">
    <location>
        <begin position="665"/>
        <end position="791"/>
    </location>
</feature>
<keyword evidence="4" id="KW-1185">Reference proteome</keyword>
<dbReference type="Gene3D" id="2.160.20.10">
    <property type="entry name" value="Single-stranded right-handed beta-helix, Pectin lyase-like"/>
    <property type="match status" value="1"/>
</dbReference>
<evidence type="ECO:0000256" key="1">
    <source>
        <dbReference type="SAM" id="SignalP"/>
    </source>
</evidence>
<evidence type="ECO:0000313" key="3">
    <source>
        <dbReference type="EMBL" id="SDJ20020.1"/>
    </source>
</evidence>
<dbReference type="Gene3D" id="2.80.10.50">
    <property type="match status" value="1"/>
</dbReference>
<dbReference type="SUPFAM" id="SSF50370">
    <property type="entry name" value="Ricin B-like lectins"/>
    <property type="match status" value="1"/>
</dbReference>
<keyword evidence="1" id="KW-0732">Signal</keyword>
<dbReference type="InterPro" id="IPR011050">
    <property type="entry name" value="Pectin_lyase_fold/virulence"/>
</dbReference>
<dbReference type="PROSITE" id="PS50231">
    <property type="entry name" value="RICIN_B_LECTIN"/>
    <property type="match status" value="1"/>
</dbReference>
<dbReference type="STRING" id="633440.SAMN05421869_109172"/>
<dbReference type="PANTHER" id="PTHR36453">
    <property type="entry name" value="SECRETED PROTEIN-RELATED"/>
    <property type="match status" value="1"/>
</dbReference>
<dbReference type="InterPro" id="IPR035992">
    <property type="entry name" value="Ricin_B-like_lectins"/>
</dbReference>
<dbReference type="InterPro" id="IPR006626">
    <property type="entry name" value="PbH1"/>
</dbReference>
<organism evidence="3 4">
    <name type="scientific">Nonomuraea jiangxiensis</name>
    <dbReference type="NCBI Taxonomy" id="633440"/>
    <lineage>
        <taxon>Bacteria</taxon>
        <taxon>Bacillati</taxon>
        <taxon>Actinomycetota</taxon>
        <taxon>Actinomycetes</taxon>
        <taxon>Streptosporangiales</taxon>
        <taxon>Streptosporangiaceae</taxon>
        <taxon>Nonomuraea</taxon>
    </lineage>
</organism>
<accession>A0A1G8RUK7</accession>
<feature type="signal peptide" evidence="1">
    <location>
        <begin position="1"/>
        <end position="37"/>
    </location>
</feature>
<reference evidence="3 4" key="1">
    <citation type="submission" date="2016-10" db="EMBL/GenBank/DDBJ databases">
        <authorList>
            <person name="de Groot N.N."/>
        </authorList>
    </citation>
    <scope>NUCLEOTIDE SEQUENCE [LARGE SCALE GENOMIC DNA]</scope>
    <source>
        <strain evidence="3 4">CGMCC 4.6533</strain>
    </source>
</reference>
<dbReference type="Proteomes" id="UP000199202">
    <property type="component" value="Unassembled WGS sequence"/>
</dbReference>
<dbReference type="InterPro" id="IPR000772">
    <property type="entry name" value="Ricin_B_lectin"/>
</dbReference>
<dbReference type="InterPro" id="IPR012334">
    <property type="entry name" value="Pectin_lyas_fold"/>
</dbReference>
<dbReference type="PANTHER" id="PTHR36453:SF1">
    <property type="entry name" value="RIGHT HANDED BETA HELIX DOMAIN-CONTAINING PROTEIN"/>
    <property type="match status" value="1"/>
</dbReference>
<dbReference type="SMART" id="SM00710">
    <property type="entry name" value="PbH1"/>
    <property type="match status" value="8"/>
</dbReference>
<sequence>MPLPSPVMMPRPALVGLVTAVLAAAFALIAPAPPALAATTTLYAAPAGTGAACTSTQPCSLAAAQTAVRSLNVAMSGDIVVVLAGGVYRLSTPLRLTAADSGNNGYSVKWQAAAGAVPVISGARAVTGWSLADSGRNIWRANVGAGIDTRQLYVDGMLATRARTSVNRSDFTASSTGMRFTSSALSYLNNLANQGRVEMESVGSFTDRYAPVQSISGNLITMRQPAWNNNNFGYDTFSSPHRAGPLYLVNAYEFLDAPGEWYLDSATGALSYIPLAGQNMGNVSVELLVLQSLVQVGGTYDAPAHHITFSGITFTGTSWLGPSGNQGFVDQQTGAYIAGNWSWPDFTSCHQGCRQFEATRPNWYQMPAAVQVSAANTITFTDSRFLNLGQTAIGIGNDANAHASGVGLGAGNITVTRSEIARSSAGGVVVGGVRADAHHPSDQRMVNRNITISHNRIHDLGLDHRGIVSVLTTYVTGTDVSHNEIYNLPYTGMSIGYGWGANEPGGSTHYADRGLYDFQPRYTTATTASGNRLVGNYVHDVMQQMTDGGCIYTLSWNPGAVISDNHCLRTNGWFGIYFDEGSRYYTVRNNVLSNTGTWATANYWYGENMGNFTVTGNWSTNGSTNVTNGDRGNVVNNNVTVANGAWPAGAQAVIAAAGPGGEPSGGTSALKGVGSNRCLDVNGASQANGAVAQLWDCNGQANQQWTSTSAGELRVYGGKCLDVTGAGTADGTAVIIWDCNGQNNQKWRLNADGTITAVGANKCLDVGGTANGTKARIWTCNGGSNQRWTRV</sequence>
<evidence type="ECO:0000313" key="4">
    <source>
        <dbReference type="Proteomes" id="UP000199202"/>
    </source>
</evidence>
<protein>
    <submittedName>
        <fullName evidence="3">Ricin-type beta-trefoil lectin domain-containing protein</fullName>
    </submittedName>
</protein>
<dbReference type="GO" id="GO:0030246">
    <property type="term" value="F:carbohydrate binding"/>
    <property type="evidence" value="ECO:0007669"/>
    <property type="project" value="UniProtKB-KW"/>
</dbReference>
<evidence type="ECO:0000259" key="2">
    <source>
        <dbReference type="SMART" id="SM00458"/>
    </source>
</evidence>
<dbReference type="CDD" id="cd23418">
    <property type="entry name" value="beta-trefoil_Ricin_XLN-like"/>
    <property type="match status" value="1"/>
</dbReference>
<dbReference type="SMART" id="SM00458">
    <property type="entry name" value="RICIN"/>
    <property type="match status" value="1"/>
</dbReference>
<gene>
    <name evidence="3" type="ORF">SAMN05421869_109172</name>
</gene>
<dbReference type="EMBL" id="FNDJ01000009">
    <property type="protein sequence ID" value="SDJ20020.1"/>
    <property type="molecule type" value="Genomic_DNA"/>
</dbReference>
<name>A0A1G8RUK7_9ACTN</name>
<keyword evidence="3" id="KW-0430">Lectin</keyword>
<proteinExistence type="predicted"/>
<feature type="chain" id="PRO_5011455607" evidence="1">
    <location>
        <begin position="38"/>
        <end position="791"/>
    </location>
</feature>
<dbReference type="SUPFAM" id="SSF51126">
    <property type="entry name" value="Pectin lyase-like"/>
    <property type="match status" value="1"/>
</dbReference>
<dbReference type="Pfam" id="PF00652">
    <property type="entry name" value="Ricin_B_lectin"/>
    <property type="match status" value="1"/>
</dbReference>